<dbReference type="Pfam" id="PF08447">
    <property type="entry name" value="PAS_3"/>
    <property type="match status" value="1"/>
</dbReference>
<dbReference type="NCBIfam" id="TIGR00229">
    <property type="entry name" value="sensory_box"/>
    <property type="match status" value="3"/>
</dbReference>
<dbReference type="InterPro" id="IPR004358">
    <property type="entry name" value="Sig_transdc_His_kin-like_C"/>
</dbReference>
<dbReference type="SMART" id="SM00387">
    <property type="entry name" value="HATPase_c"/>
    <property type="match status" value="1"/>
</dbReference>
<dbReference type="InterPro" id="IPR008207">
    <property type="entry name" value="Sig_transdc_His_kin_Hpt_dom"/>
</dbReference>
<dbReference type="PANTHER" id="PTHR45339:SF5">
    <property type="entry name" value="HISTIDINE KINASE"/>
    <property type="match status" value="1"/>
</dbReference>
<evidence type="ECO:0000256" key="2">
    <source>
        <dbReference type="ARBA" id="ARBA00012438"/>
    </source>
</evidence>
<dbReference type="Gene3D" id="1.10.287.130">
    <property type="match status" value="1"/>
</dbReference>
<evidence type="ECO:0000259" key="13">
    <source>
        <dbReference type="PROSITE" id="PS50113"/>
    </source>
</evidence>
<evidence type="ECO:0000256" key="6">
    <source>
        <dbReference type="PROSITE-ProRule" id="PRU00169"/>
    </source>
</evidence>
<keyword evidence="7" id="KW-0175">Coiled coil</keyword>
<feature type="region of interest" description="Disordered" evidence="8">
    <location>
        <begin position="1098"/>
        <end position="1122"/>
    </location>
</feature>
<dbReference type="SMART" id="SM00086">
    <property type="entry name" value="PAC"/>
    <property type="match status" value="3"/>
</dbReference>
<dbReference type="InterPro" id="IPR003661">
    <property type="entry name" value="HisK_dim/P_dom"/>
</dbReference>
<dbReference type="Pfam" id="PF01627">
    <property type="entry name" value="Hpt"/>
    <property type="match status" value="1"/>
</dbReference>
<dbReference type="PROSITE" id="PS50113">
    <property type="entry name" value="PAC"/>
    <property type="match status" value="1"/>
</dbReference>
<dbReference type="PROSITE" id="PS50109">
    <property type="entry name" value="HIS_KIN"/>
    <property type="match status" value="1"/>
</dbReference>
<dbReference type="Proteomes" id="UP000584642">
    <property type="component" value="Unassembled WGS sequence"/>
</dbReference>
<evidence type="ECO:0000256" key="7">
    <source>
        <dbReference type="SAM" id="Coils"/>
    </source>
</evidence>
<dbReference type="PANTHER" id="PTHR45339">
    <property type="entry name" value="HYBRID SIGNAL TRANSDUCTION HISTIDINE KINASE J"/>
    <property type="match status" value="1"/>
</dbReference>
<dbReference type="CDD" id="cd00088">
    <property type="entry name" value="HPT"/>
    <property type="match status" value="1"/>
</dbReference>
<feature type="transmembrane region" description="Helical" evidence="9">
    <location>
        <begin position="37"/>
        <end position="58"/>
    </location>
</feature>
<feature type="modified residue" description="4-aspartylphosphate" evidence="6">
    <location>
        <position position="1025"/>
    </location>
</feature>
<dbReference type="Pfam" id="PF13188">
    <property type="entry name" value="PAS_8"/>
    <property type="match status" value="1"/>
</dbReference>
<feature type="domain" description="Response regulatory" evidence="11">
    <location>
        <begin position="971"/>
        <end position="1091"/>
    </location>
</feature>
<dbReference type="PROSITE" id="PS50112">
    <property type="entry name" value="PAS"/>
    <property type="match status" value="1"/>
</dbReference>
<name>A0ABX2T439_9PROT</name>
<dbReference type="CDD" id="cd00130">
    <property type="entry name" value="PAS"/>
    <property type="match status" value="3"/>
</dbReference>
<comment type="catalytic activity">
    <reaction evidence="1">
        <text>ATP + protein L-histidine = ADP + protein N-phospho-L-histidine.</text>
        <dbReference type="EC" id="2.7.13.3"/>
    </reaction>
</comment>
<dbReference type="SUPFAM" id="SSF47384">
    <property type="entry name" value="Homodimeric domain of signal transducing histidine kinase"/>
    <property type="match status" value="1"/>
</dbReference>
<dbReference type="SMART" id="SM00448">
    <property type="entry name" value="REC"/>
    <property type="match status" value="2"/>
</dbReference>
<evidence type="ECO:0000256" key="9">
    <source>
        <dbReference type="SAM" id="Phobius"/>
    </source>
</evidence>
<evidence type="ECO:0000256" key="4">
    <source>
        <dbReference type="ARBA" id="ARBA00023012"/>
    </source>
</evidence>
<dbReference type="SMART" id="SM00091">
    <property type="entry name" value="PAS"/>
    <property type="match status" value="5"/>
</dbReference>
<dbReference type="Pfam" id="PF02518">
    <property type="entry name" value="HATPase_c"/>
    <property type="match status" value="1"/>
</dbReference>
<protein>
    <recommendedName>
        <fullName evidence="2">histidine kinase</fullName>
        <ecNumber evidence="2">2.7.13.3</ecNumber>
    </recommendedName>
</protein>
<dbReference type="SUPFAM" id="SSF52172">
    <property type="entry name" value="CheY-like"/>
    <property type="match status" value="2"/>
</dbReference>
<dbReference type="SUPFAM" id="SSF55874">
    <property type="entry name" value="ATPase domain of HSP90 chaperone/DNA topoisomerase II/histidine kinase"/>
    <property type="match status" value="1"/>
</dbReference>
<dbReference type="PROSITE" id="PS50894">
    <property type="entry name" value="HPT"/>
    <property type="match status" value="1"/>
</dbReference>
<keyword evidence="16" id="KW-1185">Reference proteome</keyword>
<dbReference type="PROSITE" id="PS50110">
    <property type="entry name" value="RESPONSE_REGULATORY"/>
    <property type="match status" value="2"/>
</dbReference>
<evidence type="ECO:0000259" key="11">
    <source>
        <dbReference type="PROSITE" id="PS50110"/>
    </source>
</evidence>
<dbReference type="InterPro" id="IPR000014">
    <property type="entry name" value="PAS"/>
</dbReference>
<dbReference type="PRINTS" id="PR00344">
    <property type="entry name" value="BCTRLSENSOR"/>
</dbReference>
<dbReference type="EC" id="2.7.13.3" evidence="2"/>
<dbReference type="InterPro" id="IPR013655">
    <property type="entry name" value="PAS_fold_3"/>
</dbReference>
<feature type="modified residue" description="4-aspartylphosphate" evidence="6">
    <location>
        <position position="1181"/>
    </location>
</feature>
<keyword evidence="9" id="KW-0812">Transmembrane</keyword>
<dbReference type="InterPro" id="IPR001789">
    <property type="entry name" value="Sig_transdc_resp-reg_receiver"/>
</dbReference>
<comment type="caution">
    <text evidence="15">The sequence shown here is derived from an EMBL/GenBank/DDBJ whole genome shotgun (WGS) entry which is preliminary data.</text>
</comment>
<dbReference type="InterPro" id="IPR003594">
    <property type="entry name" value="HATPase_dom"/>
</dbReference>
<dbReference type="Pfam" id="PF12860">
    <property type="entry name" value="PAS_7"/>
    <property type="match status" value="2"/>
</dbReference>
<feature type="compositionally biased region" description="Basic and acidic residues" evidence="8">
    <location>
        <begin position="1099"/>
        <end position="1115"/>
    </location>
</feature>
<evidence type="ECO:0000256" key="3">
    <source>
        <dbReference type="ARBA" id="ARBA00022553"/>
    </source>
</evidence>
<feature type="domain" description="Response regulatory" evidence="11">
    <location>
        <begin position="1132"/>
        <end position="1250"/>
    </location>
</feature>
<dbReference type="InterPro" id="IPR035965">
    <property type="entry name" value="PAS-like_dom_sf"/>
</dbReference>
<dbReference type="Gene3D" id="3.30.450.20">
    <property type="entry name" value="PAS domain"/>
    <property type="match status" value="5"/>
</dbReference>
<evidence type="ECO:0000313" key="15">
    <source>
        <dbReference type="EMBL" id="NYZ19033.1"/>
    </source>
</evidence>
<evidence type="ECO:0000259" key="10">
    <source>
        <dbReference type="PROSITE" id="PS50109"/>
    </source>
</evidence>
<reference evidence="15 16" key="1">
    <citation type="submission" date="2020-05" db="EMBL/GenBank/DDBJ databases">
        <title>Azospirillum oleiclasticum sp. nov, a nitrogen-fixing and heavy crude oil-emulsifying bacterium isolated from the crude oil of Yumen Oilfield.</title>
        <authorList>
            <person name="Wu D."/>
            <person name="Cai M."/>
            <person name="Zhang X."/>
        </authorList>
    </citation>
    <scope>NUCLEOTIDE SEQUENCE [LARGE SCALE GENOMIC DNA]</scope>
    <source>
        <strain evidence="15 16">ROY-1-1-2</strain>
    </source>
</reference>
<dbReference type="CDD" id="cd17546">
    <property type="entry name" value="REC_hyHK_CKI1_RcsC-like"/>
    <property type="match status" value="1"/>
</dbReference>
<dbReference type="SUPFAM" id="SSF47226">
    <property type="entry name" value="Histidine-containing phosphotransfer domain, HPT domain"/>
    <property type="match status" value="1"/>
</dbReference>
<gene>
    <name evidence="15" type="ORF">HND93_04860</name>
</gene>
<feature type="domain" description="HPt" evidence="14">
    <location>
        <begin position="1293"/>
        <end position="1387"/>
    </location>
</feature>
<dbReference type="InterPro" id="IPR001610">
    <property type="entry name" value="PAC"/>
</dbReference>
<evidence type="ECO:0000256" key="5">
    <source>
        <dbReference type="PROSITE-ProRule" id="PRU00110"/>
    </source>
</evidence>
<feature type="modified residue" description="Phosphohistidine" evidence="5">
    <location>
        <position position="1332"/>
    </location>
</feature>
<evidence type="ECO:0000313" key="16">
    <source>
        <dbReference type="Proteomes" id="UP000584642"/>
    </source>
</evidence>
<dbReference type="InterPro" id="IPR036097">
    <property type="entry name" value="HisK_dim/P_sf"/>
</dbReference>
<dbReference type="SUPFAM" id="SSF55785">
    <property type="entry name" value="PYP-like sensor domain (PAS domain)"/>
    <property type="match status" value="5"/>
</dbReference>
<evidence type="ECO:0000259" key="12">
    <source>
        <dbReference type="PROSITE" id="PS50112"/>
    </source>
</evidence>
<dbReference type="InterPro" id="IPR005467">
    <property type="entry name" value="His_kinase_dom"/>
</dbReference>
<dbReference type="Gene3D" id="3.40.50.2300">
    <property type="match status" value="2"/>
</dbReference>
<feature type="domain" description="PAC" evidence="13">
    <location>
        <begin position="668"/>
        <end position="720"/>
    </location>
</feature>
<dbReference type="Pfam" id="PF00512">
    <property type="entry name" value="HisKA"/>
    <property type="match status" value="1"/>
</dbReference>
<dbReference type="InterPro" id="IPR036641">
    <property type="entry name" value="HPT_dom_sf"/>
</dbReference>
<dbReference type="InterPro" id="IPR036890">
    <property type="entry name" value="HATPase_C_sf"/>
</dbReference>
<keyword evidence="3 6" id="KW-0597">Phosphoprotein</keyword>
<dbReference type="Gene3D" id="1.20.120.160">
    <property type="entry name" value="HPT domain"/>
    <property type="match status" value="1"/>
</dbReference>
<keyword evidence="4" id="KW-0902">Two-component regulatory system</keyword>
<organism evidence="15 16">
    <name type="scientific">Azospirillum oleiclasticum</name>
    <dbReference type="NCBI Taxonomy" id="2735135"/>
    <lineage>
        <taxon>Bacteria</taxon>
        <taxon>Pseudomonadati</taxon>
        <taxon>Pseudomonadota</taxon>
        <taxon>Alphaproteobacteria</taxon>
        <taxon>Rhodospirillales</taxon>
        <taxon>Azospirillaceae</taxon>
        <taxon>Azospirillum</taxon>
    </lineage>
</organism>
<dbReference type="InterPro" id="IPR011006">
    <property type="entry name" value="CheY-like_superfamily"/>
</dbReference>
<evidence type="ECO:0000256" key="8">
    <source>
        <dbReference type="SAM" id="MobiDB-lite"/>
    </source>
</evidence>
<dbReference type="SMART" id="SM00388">
    <property type="entry name" value="HisKA"/>
    <property type="match status" value="1"/>
</dbReference>
<feature type="coiled-coil region" evidence="7">
    <location>
        <begin position="704"/>
        <end position="731"/>
    </location>
</feature>
<sequence length="1387" mass="149740">MTVLLSAGMAAVAVLSGLAMALGLAAARQLDMAGTVTMAAMAAAGAVIVALVLVVAVVRVQRGIALRADLLAADAAESRDALRQVTQRLESLIDGSIQGVVIHRGLVPLYASDSYARMHGLATGQDVVALGSLRPLIATEARPQAWKAHIRALWGRTAQRPERLRGRRRNGRLIWLETVDHRVDWQDGPAVQTTVVDVSARVGAETAAVEVTSQLRSAMDALDCGVVLFDRNWKIELFNRRYLELWNLTPFDVLDHPTMPELLRFGAQRGDFPGVKPDQFLRERVELLNAGLPYTYERRTILGRDVELRATRRADGGWVITVTDVTDLNRTLIALKESEARFRDLVEGSLQGIIIVHDFRAVFANRAFADMVGYPDTASLSDGSLIDPLIPQEDRERVIHRMAELESGRASPDRALRQRLVRRDGRVITVDLCTRRVDWKDSAAVQVTCVDITPQVEAEGAAAARAAQLRAAFEAMPNGVCMFDRDFRMVLHNDLYRRLWSYPQELLDRRPTVPELMRYCAGRGDFAGRDVEAEIAAVLKALRRGEAVDTELQLASGPVLAFRGCGLTDGGYVYSYTDVTERRRAEAELESNRQRLDLAVLATRAAVWDENLRDGTVWWSPEYTRMLGYGADELQPAIGVWESLLHPDDLPVVTAKAQHYLSGGTENYHATYRLRRKTGGWVWVEDYARVLRDANGLPVRFAGIMLDATERKEAEERLRQAKEQAEQAARAKSTFLATMSHEIRTPMNGVLGMLEVLDRTPLDTEQRDVLRVVRESASGLLTILDDILDFSKIEAGRLEIEPVAVNLRDLVEGVAELLGARAREKGLDLVCRLDLEGRERRSVDPVRLRQILINLVGNAVKFTEAGHVAVAVTKGEQAGTVRILVADTGPGLDADQRARLFQPFTQVDPSTTRRYGGSGLGLSICRRLVELMGGTIAVDSAPGAGAAFRVELPMPPCEGTDDAPGGLFGLSVLLIDDCPPVLDAFADALERAGAAVARSADATDGFARLRRALADGRPFDIVVTDHAPGAIDGLGLAGALKRIRGLDRTGVVIATVLEDAGLLGRADEAGTEILHKPVRAGLLRGAVARAAGRMTLEALPDHADARDERSGDPSDSRFVPPPVEEARTAGALILVAEDNPTNRTVVMKQLGQLGFAAETAEDGAQALDAVRTGRYGLLLTDCFMPELDGYELTRRIRVGEREGGGRLPVVALTASALAGEAERCLAAGMDDYLSKPVAMGSLHRVVARWLPAALPLRRPAATASESVPAGTAAVVGGGDEVLDLAHVREIFGSLDGAAELLGYFVETTEPTVAEVLAAVASGDAEEARRAAHSVAGAARTAGALELARLASAIEVASAAGDLTAAGAIGASLHDAFARVRERIANGL</sequence>
<dbReference type="RefSeq" id="WP_180280719.1">
    <property type="nucleotide sequence ID" value="NZ_JABFDB010000001.1"/>
</dbReference>
<dbReference type="CDD" id="cd16922">
    <property type="entry name" value="HATPase_EvgS-ArcB-TorS-like"/>
    <property type="match status" value="1"/>
</dbReference>
<evidence type="ECO:0000256" key="1">
    <source>
        <dbReference type="ARBA" id="ARBA00000085"/>
    </source>
</evidence>
<dbReference type="CDD" id="cd00082">
    <property type="entry name" value="HisKA"/>
    <property type="match status" value="1"/>
</dbReference>
<keyword evidence="9" id="KW-1133">Transmembrane helix</keyword>
<keyword evidence="9" id="KW-0472">Membrane</keyword>
<evidence type="ECO:0000259" key="14">
    <source>
        <dbReference type="PROSITE" id="PS50894"/>
    </source>
</evidence>
<dbReference type="Gene3D" id="3.30.565.10">
    <property type="entry name" value="Histidine kinase-like ATPase, C-terminal domain"/>
    <property type="match status" value="1"/>
</dbReference>
<dbReference type="Pfam" id="PF00072">
    <property type="entry name" value="Response_reg"/>
    <property type="match status" value="1"/>
</dbReference>
<dbReference type="InterPro" id="IPR000700">
    <property type="entry name" value="PAS-assoc_C"/>
</dbReference>
<proteinExistence type="predicted"/>
<feature type="domain" description="PAS" evidence="12">
    <location>
        <begin position="592"/>
        <end position="664"/>
    </location>
</feature>
<dbReference type="EMBL" id="JABFDB010000001">
    <property type="protein sequence ID" value="NYZ19033.1"/>
    <property type="molecule type" value="Genomic_DNA"/>
</dbReference>
<feature type="domain" description="Histidine kinase" evidence="10">
    <location>
        <begin position="738"/>
        <end position="956"/>
    </location>
</feature>
<accession>A0ABX2T439</accession>